<keyword evidence="3 5" id="KW-0808">Transferase</keyword>
<name>A0A1P8WBD3_9PLAN</name>
<dbReference type="OrthoDB" id="9802525at2"/>
<dbReference type="Pfam" id="PF00534">
    <property type="entry name" value="Glycos_transf_1"/>
    <property type="match status" value="1"/>
</dbReference>
<sequence>MRIAIITAGGAGMFCGSCMQDNTLARTLRLAGEDAVLVPTYTPITVDEEDVSVDRVFLGGVNVYLDSVLPGWRRLPGWMTSWLNRPSIIRGLTKFGGGTEASKLGSLTLDMLKGDAGPQRREIHEFVNYLCDELKPDVIIFSNALLSGVLTELRPRFNGRILCLLQGDDIFLEGLTAKWKPRVMKQLQANCQLFDGFLTHSRFYRHFMAGYLNVPVEKFRQIPLSIDPADVVPHPPPETVDRAASVDRKIRVGFFARICREKGVQNFLTASKHVLTEFPNTEFAVAGYLPAESTQWFEGLLAEASAVAPGRVHWLGSPAGRSEKFRIYSSFDLLCVPTDYHEPKGLYVLEAGLAGVPSLLPNHGAFPELVEALGHGTLYDATTESGLVEGLQQHLARTPNNSATLPQRVYAAFAMQATAEQLVETIRSL</sequence>
<keyword evidence="2" id="KW-0328">Glycosyltransferase</keyword>
<dbReference type="GO" id="GO:0016757">
    <property type="term" value="F:glycosyltransferase activity"/>
    <property type="evidence" value="ECO:0007669"/>
    <property type="project" value="UniProtKB-KW"/>
</dbReference>
<dbReference type="InterPro" id="IPR001296">
    <property type="entry name" value="Glyco_trans_1"/>
</dbReference>
<protein>
    <submittedName>
        <fullName evidence="5">Sugar transferase, PEP-CTERM/EpsH1 system associated</fullName>
    </submittedName>
</protein>
<dbReference type="STRING" id="1891926.Fuma_00947"/>
<evidence type="ECO:0000256" key="2">
    <source>
        <dbReference type="ARBA" id="ARBA00022676"/>
    </source>
</evidence>
<reference evidence="5 6" key="1">
    <citation type="journal article" date="2016" name="Front. Microbiol.">
        <title>Fuerstia marisgermanicae gen. nov., sp. nov., an Unusual Member of the Phylum Planctomycetes from the German Wadden Sea.</title>
        <authorList>
            <person name="Kohn T."/>
            <person name="Heuer A."/>
            <person name="Jogler M."/>
            <person name="Vollmers J."/>
            <person name="Boedeker C."/>
            <person name="Bunk B."/>
            <person name="Rast P."/>
            <person name="Borchert D."/>
            <person name="Glockner I."/>
            <person name="Freese H.M."/>
            <person name="Klenk H.P."/>
            <person name="Overmann J."/>
            <person name="Kaster A.K."/>
            <person name="Rohde M."/>
            <person name="Wiegand S."/>
            <person name="Jogler C."/>
        </authorList>
    </citation>
    <scope>NUCLEOTIDE SEQUENCE [LARGE SCALE GENOMIC DNA]</scope>
    <source>
        <strain evidence="5 6">NH11</strain>
    </source>
</reference>
<dbReference type="Gene3D" id="3.40.50.2000">
    <property type="entry name" value="Glycogen Phosphorylase B"/>
    <property type="match status" value="2"/>
</dbReference>
<dbReference type="SUPFAM" id="SSF53756">
    <property type="entry name" value="UDP-Glycosyltransferase/glycogen phosphorylase"/>
    <property type="match status" value="1"/>
</dbReference>
<dbReference type="EMBL" id="CP017641">
    <property type="protein sequence ID" value="APZ91359.1"/>
    <property type="molecule type" value="Genomic_DNA"/>
</dbReference>
<evidence type="ECO:0000313" key="5">
    <source>
        <dbReference type="EMBL" id="APZ91359.1"/>
    </source>
</evidence>
<gene>
    <name evidence="5" type="ORF">Fuma_00947</name>
</gene>
<dbReference type="RefSeq" id="WP_077023133.1">
    <property type="nucleotide sequence ID" value="NZ_CP017641.1"/>
</dbReference>
<accession>A0A1P8WBD3</accession>
<organism evidence="5 6">
    <name type="scientific">Fuerstiella marisgermanici</name>
    <dbReference type="NCBI Taxonomy" id="1891926"/>
    <lineage>
        <taxon>Bacteria</taxon>
        <taxon>Pseudomonadati</taxon>
        <taxon>Planctomycetota</taxon>
        <taxon>Planctomycetia</taxon>
        <taxon>Planctomycetales</taxon>
        <taxon>Planctomycetaceae</taxon>
        <taxon>Fuerstiella</taxon>
    </lineage>
</organism>
<keyword evidence="6" id="KW-1185">Reference proteome</keyword>
<evidence type="ECO:0000256" key="1">
    <source>
        <dbReference type="ARBA" id="ARBA00009481"/>
    </source>
</evidence>
<evidence type="ECO:0000256" key="3">
    <source>
        <dbReference type="ARBA" id="ARBA00022679"/>
    </source>
</evidence>
<evidence type="ECO:0000313" key="6">
    <source>
        <dbReference type="Proteomes" id="UP000187735"/>
    </source>
</evidence>
<dbReference type="AlphaFoldDB" id="A0A1P8WBD3"/>
<dbReference type="PANTHER" id="PTHR12526">
    <property type="entry name" value="GLYCOSYLTRANSFERASE"/>
    <property type="match status" value="1"/>
</dbReference>
<evidence type="ECO:0000259" key="4">
    <source>
        <dbReference type="Pfam" id="PF00534"/>
    </source>
</evidence>
<dbReference type="KEGG" id="fmr:Fuma_00947"/>
<feature type="domain" description="Glycosyl transferase family 1" evidence="4">
    <location>
        <begin position="246"/>
        <end position="396"/>
    </location>
</feature>
<dbReference type="PANTHER" id="PTHR12526:SF640">
    <property type="entry name" value="COLANIC ACID BIOSYNTHESIS GLYCOSYLTRANSFERASE WCAL-RELATED"/>
    <property type="match status" value="1"/>
</dbReference>
<comment type="similarity">
    <text evidence="1">Belongs to the glycosyltransferase group 1 family. Glycosyltransferase 4 subfamily.</text>
</comment>
<dbReference type="CDD" id="cd03801">
    <property type="entry name" value="GT4_PimA-like"/>
    <property type="match status" value="1"/>
</dbReference>
<proteinExistence type="inferred from homology"/>
<dbReference type="Proteomes" id="UP000187735">
    <property type="component" value="Chromosome"/>
</dbReference>